<reference evidence="1 2" key="1">
    <citation type="submission" date="2019-11" db="EMBL/GenBank/DDBJ databases">
        <authorList>
            <person name="Zheng R.K."/>
            <person name="Sun C.M."/>
        </authorList>
    </citation>
    <scope>NUCLEOTIDE SEQUENCE [LARGE SCALE GENOMIC DNA]</scope>
    <source>
        <strain evidence="1 2">SRB007</strain>
    </source>
</reference>
<organism evidence="1 2">
    <name type="scientific">Pseudodesulfovibrio cashew</name>
    <dbReference type="NCBI Taxonomy" id="2678688"/>
    <lineage>
        <taxon>Bacteria</taxon>
        <taxon>Pseudomonadati</taxon>
        <taxon>Thermodesulfobacteriota</taxon>
        <taxon>Desulfovibrionia</taxon>
        <taxon>Desulfovibrionales</taxon>
        <taxon>Desulfovibrionaceae</taxon>
    </lineage>
</organism>
<keyword evidence="2" id="KW-1185">Reference proteome</keyword>
<evidence type="ECO:0000313" key="2">
    <source>
        <dbReference type="Proteomes" id="UP000428328"/>
    </source>
</evidence>
<dbReference type="Pfam" id="PF13852">
    <property type="entry name" value="DUF4197"/>
    <property type="match status" value="1"/>
</dbReference>
<dbReference type="AlphaFoldDB" id="A0A6I6J8A4"/>
<proteinExistence type="predicted"/>
<name>A0A6I6J8A4_9BACT</name>
<dbReference type="KEGG" id="psel:GM415_02530"/>
<accession>A0A6I6J8A4</accession>
<dbReference type="EMBL" id="CP046400">
    <property type="protein sequence ID" value="QGY39056.1"/>
    <property type="molecule type" value="Genomic_DNA"/>
</dbReference>
<sequence>MQTPSPVIVSAKNSNLPEDTMRASRFSLFAAALLAVIFAALPAEAGWGDIAKQAADEGSKAAGLSYTPSEAMAGVKEVLTLGSDYGVSTLTSGDGFSANAATALSLPDSLSGLSGSSSLLSALNSAAMDAVPETGGIFNQVIQGLSLADASSMFGSGSTSITDAFAASSRDTLKSMVKPVVEKSAAAAGVDTYLTPLNAAMQATGSTTTFDVTDYLSGKVVDGMLYYMGVKEESLRSTGGAGASALLQKLF</sequence>
<dbReference type="Proteomes" id="UP000428328">
    <property type="component" value="Chromosome"/>
</dbReference>
<evidence type="ECO:0000313" key="1">
    <source>
        <dbReference type="EMBL" id="QGY39056.1"/>
    </source>
</evidence>
<gene>
    <name evidence="1" type="ORF">GM415_02530</name>
</gene>
<dbReference type="InterPro" id="IPR025245">
    <property type="entry name" value="DUF4197"/>
</dbReference>
<protein>
    <submittedName>
        <fullName evidence="1">DUF4197 family protein</fullName>
    </submittedName>
</protein>